<keyword evidence="5 6" id="KW-0560">Oxidoreductase</keyword>
<dbReference type="Pfam" id="PF01118">
    <property type="entry name" value="Semialdhyde_dh"/>
    <property type="match status" value="1"/>
</dbReference>
<dbReference type="GO" id="GO:0005737">
    <property type="term" value="C:cytoplasm"/>
    <property type="evidence" value="ECO:0007669"/>
    <property type="project" value="UniProtKB-SubCell"/>
</dbReference>
<keyword evidence="4 6" id="KW-0521">NADP</keyword>
<comment type="caution">
    <text evidence="9">The sequence shown here is derived from an EMBL/GenBank/DDBJ whole genome shotgun (WGS) entry which is preliminary data.</text>
</comment>
<feature type="domain" description="Semialdehyde dehydrogenase NAD-binding" evidence="8">
    <location>
        <begin position="4"/>
        <end position="107"/>
    </location>
</feature>
<dbReference type="InterPro" id="IPR050085">
    <property type="entry name" value="AGPR"/>
</dbReference>
<dbReference type="HAMAP" id="MF_01110">
    <property type="entry name" value="ArgC_type2"/>
    <property type="match status" value="1"/>
</dbReference>
<evidence type="ECO:0000256" key="7">
    <source>
        <dbReference type="PROSITE-ProRule" id="PRU10010"/>
    </source>
</evidence>
<dbReference type="GO" id="GO:0051287">
    <property type="term" value="F:NAD binding"/>
    <property type="evidence" value="ECO:0007669"/>
    <property type="project" value="InterPro"/>
</dbReference>
<dbReference type="RefSeq" id="WP_160726713.1">
    <property type="nucleotide sequence ID" value="NZ_WTYC01000001.1"/>
</dbReference>
<dbReference type="PROSITE" id="PS01224">
    <property type="entry name" value="ARGC"/>
    <property type="match status" value="1"/>
</dbReference>
<dbReference type="GO" id="GO:0003942">
    <property type="term" value="F:N-acetyl-gamma-glutamyl-phosphate reductase activity"/>
    <property type="evidence" value="ECO:0007669"/>
    <property type="project" value="UniProtKB-UniRule"/>
</dbReference>
<dbReference type="UniPathway" id="UPA00068">
    <property type="reaction ID" value="UER00108"/>
</dbReference>
<dbReference type="InterPro" id="IPR000534">
    <property type="entry name" value="Semialdehyde_DH_NAD-bd"/>
</dbReference>
<comment type="pathway">
    <text evidence="6">Amino-acid biosynthesis; L-arginine biosynthesis; N(2)-acetyl-L-ornithine from L-glutamate: step 3/4.</text>
</comment>
<dbReference type="GO" id="GO:0006526">
    <property type="term" value="P:L-arginine biosynthetic process"/>
    <property type="evidence" value="ECO:0007669"/>
    <property type="project" value="UniProtKB-UniRule"/>
</dbReference>
<comment type="subcellular location">
    <subcellularLocation>
        <location evidence="6">Cytoplasm</location>
    </subcellularLocation>
</comment>
<dbReference type="Gene3D" id="3.40.50.720">
    <property type="entry name" value="NAD(P)-binding Rossmann-like Domain"/>
    <property type="match status" value="1"/>
</dbReference>
<name>A0A844XNE3_9SPHN</name>
<dbReference type="AlphaFoldDB" id="A0A844XNE3"/>
<evidence type="ECO:0000313" key="9">
    <source>
        <dbReference type="EMBL" id="MXO47120.1"/>
    </source>
</evidence>
<keyword evidence="2 6" id="KW-0055">Arginine biosynthesis</keyword>
<keyword evidence="10" id="KW-1185">Reference proteome</keyword>
<evidence type="ECO:0000256" key="3">
    <source>
        <dbReference type="ARBA" id="ARBA00022605"/>
    </source>
</evidence>
<feature type="active site" evidence="6 7">
    <location>
        <position position="115"/>
    </location>
</feature>
<evidence type="ECO:0000313" key="10">
    <source>
        <dbReference type="Proteomes" id="UP000448199"/>
    </source>
</evidence>
<dbReference type="SUPFAM" id="SSF55347">
    <property type="entry name" value="Glyceraldehyde-3-phosphate dehydrogenase-like, C-terminal domain"/>
    <property type="match status" value="1"/>
</dbReference>
<dbReference type="CDD" id="cd23935">
    <property type="entry name" value="AGPR_2_C"/>
    <property type="match status" value="1"/>
</dbReference>
<sequence>MTHKVFIDGAAGTTGLEIAERLAGRSEFSLLTLDDAQRKDADARREALNEADVAILCLPDDAAREAVEMIDPAGGTRVIDASSAHRTAEGWCYGFPELVGRERVADARRVSNPGCYPTGFLALVAPLVLEGLIPKDWPYTVNAVSGYSGGGKALIERYEISNPTPAFRAYGYDLAHKHLPEMKAHAGLDHPVLFAPAVIPAYRGMIVEVPLHLGAMEGNPHADALRDALSRFYEGSQIVSVEGSHAPSELVLEQEEAPTDAMQLFVFGNEGGWNARLVAKLDNLGKGASGAAVQNLNLLCGLPETTGLHLPIA</sequence>
<dbReference type="SMART" id="SM00859">
    <property type="entry name" value="Semialdhyde_dh"/>
    <property type="match status" value="1"/>
</dbReference>
<organism evidence="9 10">
    <name type="scientific">Qipengyuania vulgaris</name>
    <dbReference type="NCBI Taxonomy" id="291985"/>
    <lineage>
        <taxon>Bacteria</taxon>
        <taxon>Pseudomonadati</taxon>
        <taxon>Pseudomonadota</taxon>
        <taxon>Alphaproteobacteria</taxon>
        <taxon>Sphingomonadales</taxon>
        <taxon>Erythrobacteraceae</taxon>
        <taxon>Qipengyuania</taxon>
    </lineage>
</organism>
<dbReference type="InterPro" id="IPR036291">
    <property type="entry name" value="NAD(P)-bd_dom_sf"/>
</dbReference>
<dbReference type="Proteomes" id="UP000448199">
    <property type="component" value="Unassembled WGS sequence"/>
</dbReference>
<protein>
    <recommendedName>
        <fullName evidence="6">N-acetyl-gamma-glutamyl-phosphate reductase</fullName>
        <shortName evidence="6">AGPR</shortName>
        <ecNumber evidence="6">1.2.1.38</ecNumber>
    </recommendedName>
    <alternativeName>
        <fullName evidence="6">N-acetyl-glutamate semialdehyde dehydrogenase</fullName>
        <shortName evidence="6">NAGSA dehydrogenase</shortName>
    </alternativeName>
</protein>
<keyword evidence="1 6" id="KW-0963">Cytoplasm</keyword>
<proteinExistence type="inferred from homology"/>
<evidence type="ECO:0000256" key="5">
    <source>
        <dbReference type="ARBA" id="ARBA00023002"/>
    </source>
</evidence>
<accession>A0A844XNE3</accession>
<gene>
    <name evidence="6 9" type="primary">argC</name>
    <name evidence="9" type="ORF">GRI69_02435</name>
</gene>
<dbReference type="Gene3D" id="3.30.360.10">
    <property type="entry name" value="Dihydrodipicolinate Reductase, domain 2"/>
    <property type="match status" value="1"/>
</dbReference>
<dbReference type="PANTHER" id="PTHR32338">
    <property type="entry name" value="N-ACETYL-GAMMA-GLUTAMYL-PHOSPHATE REDUCTASE, CHLOROPLASTIC-RELATED-RELATED"/>
    <property type="match status" value="1"/>
</dbReference>
<comment type="catalytic activity">
    <reaction evidence="6">
        <text>N-acetyl-L-glutamate 5-semialdehyde + phosphate + NADP(+) = N-acetyl-L-glutamyl 5-phosphate + NADPH + H(+)</text>
        <dbReference type="Rhea" id="RHEA:21588"/>
        <dbReference type="ChEBI" id="CHEBI:15378"/>
        <dbReference type="ChEBI" id="CHEBI:29123"/>
        <dbReference type="ChEBI" id="CHEBI:43474"/>
        <dbReference type="ChEBI" id="CHEBI:57783"/>
        <dbReference type="ChEBI" id="CHEBI:57936"/>
        <dbReference type="ChEBI" id="CHEBI:58349"/>
        <dbReference type="EC" id="1.2.1.38"/>
    </reaction>
</comment>
<evidence type="ECO:0000256" key="4">
    <source>
        <dbReference type="ARBA" id="ARBA00022857"/>
    </source>
</evidence>
<dbReference type="EMBL" id="WTYC01000001">
    <property type="protein sequence ID" value="MXO47120.1"/>
    <property type="molecule type" value="Genomic_DNA"/>
</dbReference>
<evidence type="ECO:0000259" key="8">
    <source>
        <dbReference type="SMART" id="SM00859"/>
    </source>
</evidence>
<dbReference type="EC" id="1.2.1.38" evidence="6"/>
<dbReference type="Pfam" id="PF22698">
    <property type="entry name" value="Semialdhyde_dhC_1"/>
    <property type="match status" value="1"/>
</dbReference>
<dbReference type="InterPro" id="IPR010136">
    <property type="entry name" value="AGPR_type-2"/>
</dbReference>
<dbReference type="SUPFAM" id="SSF51735">
    <property type="entry name" value="NAD(P)-binding Rossmann-fold domains"/>
    <property type="match status" value="1"/>
</dbReference>
<reference evidence="9 10" key="1">
    <citation type="submission" date="2019-12" db="EMBL/GenBank/DDBJ databases">
        <title>Genomic-based taxomic classification of the family Erythrobacteraceae.</title>
        <authorList>
            <person name="Xu L."/>
        </authorList>
    </citation>
    <scope>NUCLEOTIDE SEQUENCE [LARGE SCALE GENOMIC DNA]</scope>
    <source>
        <strain evidence="9 10">DSM 17792</strain>
    </source>
</reference>
<evidence type="ECO:0000256" key="2">
    <source>
        <dbReference type="ARBA" id="ARBA00022571"/>
    </source>
</evidence>
<dbReference type="PANTHER" id="PTHR32338:SF10">
    <property type="entry name" value="N-ACETYL-GAMMA-GLUTAMYL-PHOSPHATE REDUCTASE, CHLOROPLASTIC-RELATED"/>
    <property type="match status" value="1"/>
</dbReference>
<dbReference type="InterPro" id="IPR023013">
    <property type="entry name" value="AGPR_AS"/>
</dbReference>
<dbReference type="InterPro" id="IPR058924">
    <property type="entry name" value="AGPR_dimerisation_dom"/>
</dbReference>
<comment type="function">
    <text evidence="6">Catalyzes the NADPH-dependent reduction of N-acetyl-5-glutamyl phosphate to yield N-acetyl-L-glutamate 5-semialdehyde.</text>
</comment>
<comment type="similarity">
    <text evidence="6">Belongs to the NAGSA dehydrogenase family. Type 2 subfamily.</text>
</comment>
<dbReference type="CDD" id="cd17896">
    <property type="entry name" value="AGPR_2_N"/>
    <property type="match status" value="1"/>
</dbReference>
<keyword evidence="3 6" id="KW-0028">Amino-acid biosynthesis</keyword>
<dbReference type="OrthoDB" id="9801289at2"/>
<evidence type="ECO:0000256" key="6">
    <source>
        <dbReference type="HAMAP-Rule" id="MF_01110"/>
    </source>
</evidence>
<dbReference type="NCBIfam" id="TIGR01851">
    <property type="entry name" value="argC_other"/>
    <property type="match status" value="1"/>
</dbReference>
<evidence type="ECO:0000256" key="1">
    <source>
        <dbReference type="ARBA" id="ARBA00022490"/>
    </source>
</evidence>